<organism evidence="2 3">
    <name type="scientific">Arachis hypogaea</name>
    <name type="common">Peanut</name>
    <dbReference type="NCBI Taxonomy" id="3818"/>
    <lineage>
        <taxon>Eukaryota</taxon>
        <taxon>Viridiplantae</taxon>
        <taxon>Streptophyta</taxon>
        <taxon>Embryophyta</taxon>
        <taxon>Tracheophyta</taxon>
        <taxon>Spermatophyta</taxon>
        <taxon>Magnoliopsida</taxon>
        <taxon>eudicotyledons</taxon>
        <taxon>Gunneridae</taxon>
        <taxon>Pentapetalae</taxon>
        <taxon>rosids</taxon>
        <taxon>fabids</taxon>
        <taxon>Fabales</taxon>
        <taxon>Fabaceae</taxon>
        <taxon>Papilionoideae</taxon>
        <taxon>50 kb inversion clade</taxon>
        <taxon>dalbergioids sensu lato</taxon>
        <taxon>Dalbergieae</taxon>
        <taxon>Pterocarpus clade</taxon>
        <taxon>Arachis</taxon>
    </lineage>
</organism>
<dbReference type="AlphaFoldDB" id="A0A445C6L7"/>
<keyword evidence="3" id="KW-1185">Reference proteome</keyword>
<protein>
    <submittedName>
        <fullName evidence="2">Uncharacterized protein</fullName>
    </submittedName>
</protein>
<feature type="compositionally biased region" description="Basic and acidic residues" evidence="1">
    <location>
        <begin position="57"/>
        <end position="70"/>
    </location>
</feature>
<gene>
    <name evidence="2" type="ORF">Ahy_A07g032256</name>
</gene>
<sequence length="98" mass="11336">MFQRQGIKDKAERRSYTLFRRNKKGKSSIGRLLHFNFICVRTANEAVPNGKGGGSVKSDRNHGRELLAREEAVPEVRPRLRYTEEWEREQGLAASTYK</sequence>
<proteinExistence type="predicted"/>
<dbReference type="Proteomes" id="UP000289738">
    <property type="component" value="Chromosome A07"/>
</dbReference>
<comment type="caution">
    <text evidence="2">The sequence shown here is derived from an EMBL/GenBank/DDBJ whole genome shotgun (WGS) entry which is preliminary data.</text>
</comment>
<accession>A0A445C6L7</accession>
<dbReference type="EMBL" id="SDMP01000007">
    <property type="protein sequence ID" value="RYR46528.1"/>
    <property type="molecule type" value="Genomic_DNA"/>
</dbReference>
<name>A0A445C6L7_ARAHY</name>
<evidence type="ECO:0000313" key="3">
    <source>
        <dbReference type="Proteomes" id="UP000289738"/>
    </source>
</evidence>
<reference evidence="2 3" key="1">
    <citation type="submission" date="2019-01" db="EMBL/GenBank/DDBJ databases">
        <title>Sequencing of cultivated peanut Arachis hypogaea provides insights into genome evolution and oil improvement.</title>
        <authorList>
            <person name="Chen X."/>
        </authorList>
    </citation>
    <scope>NUCLEOTIDE SEQUENCE [LARGE SCALE GENOMIC DNA]</scope>
    <source>
        <strain evidence="3">cv. Fuhuasheng</strain>
        <tissue evidence="2">Leaves</tissue>
    </source>
</reference>
<evidence type="ECO:0000256" key="1">
    <source>
        <dbReference type="SAM" id="MobiDB-lite"/>
    </source>
</evidence>
<evidence type="ECO:0000313" key="2">
    <source>
        <dbReference type="EMBL" id="RYR46528.1"/>
    </source>
</evidence>
<feature type="region of interest" description="Disordered" evidence="1">
    <location>
        <begin position="48"/>
        <end position="70"/>
    </location>
</feature>